<protein>
    <submittedName>
        <fullName evidence="1">Antitoxin</fullName>
    </submittedName>
</protein>
<dbReference type="Proteomes" id="UP000509702">
    <property type="component" value="Chromosome"/>
</dbReference>
<sequence>MAEPATAFEPTDDDALTRAVAEARAQVAAGQMIPLRDVADWLDSWGTADERPAPSWK</sequence>
<evidence type="ECO:0000313" key="1">
    <source>
        <dbReference type="EMBL" id="QKS51174.1"/>
    </source>
</evidence>
<accession>A0A6N1APZ2</accession>
<reference evidence="1 2" key="1">
    <citation type="submission" date="2020-06" db="EMBL/GenBank/DDBJ databases">
        <title>Complete genome of Azosprillum oryzae KACC14407.</title>
        <authorList>
            <person name="Kim M."/>
            <person name="Park Y.-J."/>
            <person name="Shin J.-H."/>
        </authorList>
    </citation>
    <scope>NUCLEOTIDE SEQUENCE [LARGE SCALE GENOMIC DNA]</scope>
    <source>
        <strain evidence="1 2">KACC 14407</strain>
    </source>
</reference>
<organism evidence="1 2">
    <name type="scientific">Azospirillum oryzae</name>
    <dbReference type="NCBI Taxonomy" id="286727"/>
    <lineage>
        <taxon>Bacteria</taxon>
        <taxon>Pseudomonadati</taxon>
        <taxon>Pseudomonadota</taxon>
        <taxon>Alphaproteobacteria</taxon>
        <taxon>Rhodospirillales</taxon>
        <taxon>Azospirillaceae</taxon>
        <taxon>Azospirillum</taxon>
    </lineage>
</organism>
<dbReference type="EMBL" id="CP054619">
    <property type="protein sequence ID" value="QKS51174.1"/>
    <property type="molecule type" value="Genomic_DNA"/>
</dbReference>
<proteinExistence type="predicted"/>
<gene>
    <name evidence="1" type="ORF">HUE56_11750</name>
</gene>
<dbReference type="RefSeq" id="WP_149197842.1">
    <property type="nucleotide sequence ID" value="NZ_BSOV01000018.1"/>
</dbReference>
<evidence type="ECO:0000313" key="2">
    <source>
        <dbReference type="Proteomes" id="UP000509702"/>
    </source>
</evidence>
<dbReference type="AlphaFoldDB" id="A0A6N1APZ2"/>
<name>A0A6N1APZ2_9PROT</name>
<dbReference type="KEGG" id="aoz:HUE56_11750"/>
<keyword evidence="2" id="KW-1185">Reference proteome</keyword>